<dbReference type="Gene3D" id="1.10.287.470">
    <property type="entry name" value="Helix hairpin bin"/>
    <property type="match status" value="1"/>
</dbReference>
<organism evidence="4 5">
    <name type="scientific">Vogesella aquatica</name>
    <dbReference type="NCBI Taxonomy" id="2984206"/>
    <lineage>
        <taxon>Bacteria</taxon>
        <taxon>Pseudomonadati</taxon>
        <taxon>Pseudomonadota</taxon>
        <taxon>Betaproteobacteria</taxon>
        <taxon>Neisseriales</taxon>
        <taxon>Chromobacteriaceae</taxon>
        <taxon>Vogesella</taxon>
    </lineage>
</organism>
<accession>A0ABT5IZ48</accession>
<dbReference type="NCBIfam" id="TIGR01730">
    <property type="entry name" value="RND_mfp"/>
    <property type="match status" value="1"/>
</dbReference>
<comment type="caution">
    <text evidence="4">The sequence shown here is derived from an EMBL/GenBank/DDBJ whole genome shotgun (WGS) entry which is preliminary data.</text>
</comment>
<dbReference type="Proteomes" id="UP001219956">
    <property type="component" value="Unassembled WGS sequence"/>
</dbReference>
<dbReference type="PANTHER" id="PTHR30469">
    <property type="entry name" value="MULTIDRUG RESISTANCE PROTEIN MDTA"/>
    <property type="match status" value="1"/>
</dbReference>
<dbReference type="SUPFAM" id="SSF111369">
    <property type="entry name" value="HlyD-like secretion proteins"/>
    <property type="match status" value="1"/>
</dbReference>
<feature type="domain" description="CusB-like beta-barrel" evidence="3">
    <location>
        <begin position="228"/>
        <end position="295"/>
    </location>
</feature>
<keyword evidence="5" id="KW-1185">Reference proteome</keyword>
<reference evidence="4 5" key="1">
    <citation type="submission" date="2023-01" db="EMBL/GenBank/DDBJ databases">
        <title>Novel species of the genus Vogesella isolated from rivers.</title>
        <authorList>
            <person name="Lu H."/>
        </authorList>
    </citation>
    <scope>NUCLEOTIDE SEQUENCE [LARGE SCALE GENOMIC DNA]</scope>
    <source>
        <strain evidence="4 5">DC21W</strain>
    </source>
</reference>
<protein>
    <submittedName>
        <fullName evidence="4">Efflux RND transporter periplasmic adaptor subunit</fullName>
    </submittedName>
</protein>
<dbReference type="Gene3D" id="2.40.50.100">
    <property type="match status" value="1"/>
</dbReference>
<sequence>MKKQHLTLAGLISAALLLPAGLIGIVLLLPITLWQSPAQAAQAAPARATALAVETIYMQPRIWPQSLALSGGIHAWQEASISAETGGLRITALHADVGTVVRKGQVLAELFADSIQTDIRQNEAGLKQARVALGAARSDLDRARAVADSGALSAQKIEQYAQALQTAEADVAAAEAKLAASRITLGHTRISASDDGVITKRSAQLGQVVSSGTELFTLQRQQRLEWRAEVDASQLSSIKPGMQATLQLPDGNTASGRVRQLAPALDSSNRLALAYIDLAGNSSARAGMYASGQLSLGQQMAYTVPASAVTVRDGRQYVFELQAGNLVRQREVKVGRRQGNDVELLGKTDRSAALVKSGGGFLNDGDSVRVSQSGAAR</sequence>
<keyword evidence="2" id="KW-0175">Coiled coil</keyword>
<evidence type="ECO:0000259" key="3">
    <source>
        <dbReference type="Pfam" id="PF25954"/>
    </source>
</evidence>
<comment type="similarity">
    <text evidence="1">Belongs to the membrane fusion protein (MFP) (TC 8.A.1) family.</text>
</comment>
<dbReference type="Gene3D" id="2.40.420.20">
    <property type="match status" value="1"/>
</dbReference>
<evidence type="ECO:0000256" key="2">
    <source>
        <dbReference type="SAM" id="Coils"/>
    </source>
</evidence>
<dbReference type="RefSeq" id="WP_272752158.1">
    <property type="nucleotide sequence ID" value="NZ_JAQQLF010000013.1"/>
</dbReference>
<name>A0ABT5IZ48_9NEIS</name>
<dbReference type="InterPro" id="IPR006143">
    <property type="entry name" value="RND_pump_MFP"/>
</dbReference>
<dbReference type="EMBL" id="JAQQLF010000013">
    <property type="protein sequence ID" value="MDC7717850.1"/>
    <property type="molecule type" value="Genomic_DNA"/>
</dbReference>
<dbReference type="PANTHER" id="PTHR30469:SF15">
    <property type="entry name" value="HLYD FAMILY OF SECRETION PROTEINS"/>
    <property type="match status" value="1"/>
</dbReference>
<evidence type="ECO:0000256" key="1">
    <source>
        <dbReference type="ARBA" id="ARBA00009477"/>
    </source>
</evidence>
<dbReference type="Gene3D" id="2.40.30.170">
    <property type="match status" value="1"/>
</dbReference>
<proteinExistence type="inferred from homology"/>
<gene>
    <name evidence="4" type="ORF">PQU95_11570</name>
</gene>
<evidence type="ECO:0000313" key="5">
    <source>
        <dbReference type="Proteomes" id="UP001219956"/>
    </source>
</evidence>
<dbReference type="InterPro" id="IPR058792">
    <property type="entry name" value="Beta-barrel_RND_2"/>
</dbReference>
<feature type="coiled-coil region" evidence="2">
    <location>
        <begin position="157"/>
        <end position="184"/>
    </location>
</feature>
<dbReference type="Pfam" id="PF25954">
    <property type="entry name" value="Beta-barrel_RND_2"/>
    <property type="match status" value="1"/>
</dbReference>
<evidence type="ECO:0000313" key="4">
    <source>
        <dbReference type="EMBL" id="MDC7717850.1"/>
    </source>
</evidence>